<evidence type="ECO:0000256" key="15">
    <source>
        <dbReference type="ARBA" id="ARBA00049322"/>
    </source>
</evidence>
<dbReference type="PANTHER" id="PTHR10989:SF23">
    <property type="entry name" value="FAR-17A_AIG1-LIKE PROTEIN"/>
    <property type="match status" value="1"/>
</dbReference>
<evidence type="ECO:0000256" key="8">
    <source>
        <dbReference type="ARBA" id="ARBA00047427"/>
    </source>
</evidence>
<evidence type="ECO:0000256" key="16">
    <source>
        <dbReference type="ARBA" id="ARBA00049428"/>
    </source>
</evidence>
<dbReference type="InterPro" id="IPR006838">
    <property type="entry name" value="ADTRP_AIG1"/>
</dbReference>
<comment type="similarity">
    <text evidence="3">Belongs to the AIG1 family.</text>
</comment>
<comment type="catalytic activity">
    <reaction evidence="14">
        <text>13-(9Z-octadecenoyloxy)-octadecanoate + H2O = 13-hydroxy-octadecanoate + (9Z)-octadecenoate + H(+)</text>
        <dbReference type="Rhea" id="RHEA:52064"/>
        <dbReference type="ChEBI" id="CHEBI:15377"/>
        <dbReference type="ChEBI" id="CHEBI:15378"/>
        <dbReference type="ChEBI" id="CHEBI:30823"/>
        <dbReference type="ChEBI" id="CHEBI:136303"/>
        <dbReference type="ChEBI" id="CHEBI:136304"/>
    </reaction>
    <physiologicalReaction direction="left-to-right" evidence="14">
        <dbReference type="Rhea" id="RHEA:52065"/>
    </physiologicalReaction>
</comment>
<accession>A0A0N5D0Z3</accession>
<sequence>MGFFRVTIYSIIAGVFLFALAYDIVYMPRIGHAWWIYKLVMLTMINLVLQAVYYSICFVCAIMDVAQDKADYGPHRKHPSTPSYWRNSKLHQISDFMYFTSVLPVGVTTCLLFWGLYALDPYLVIPQWAENLIPPFMNHITHTAPIPFILVDTLLTCHRAPSRKLGSAIIVGLVTFYFAIIFGVRYWDNYWLYPFMDYLTTTAFFILFVTSCFFLWLLYIIGDEMNVMLWGAATHSEVSSKKE</sequence>
<comment type="catalytic activity">
    <reaction evidence="10">
        <text>12-octadecanoyloxy-octadecanoate + H2O = 12-hydroxyoctadecanoate + octadecanoate + H(+)</text>
        <dbReference type="Rhea" id="RHEA:52080"/>
        <dbReference type="ChEBI" id="CHEBI:15377"/>
        <dbReference type="ChEBI" id="CHEBI:15378"/>
        <dbReference type="ChEBI" id="CHEBI:25629"/>
        <dbReference type="ChEBI" id="CHEBI:84201"/>
        <dbReference type="ChEBI" id="CHEBI:136330"/>
    </reaction>
    <physiologicalReaction direction="left-to-right" evidence="10">
        <dbReference type="Rhea" id="RHEA:52081"/>
    </physiologicalReaction>
</comment>
<evidence type="ECO:0000256" key="4">
    <source>
        <dbReference type="ARBA" id="ARBA00022692"/>
    </source>
</evidence>
<dbReference type="EMBL" id="UYYF01004419">
    <property type="protein sequence ID" value="VDN03837.1"/>
    <property type="molecule type" value="Genomic_DNA"/>
</dbReference>
<organism evidence="20">
    <name type="scientific">Thelazia callipaeda</name>
    <name type="common">Oriental eyeworm</name>
    <name type="synonym">Parasitic nematode</name>
    <dbReference type="NCBI Taxonomy" id="103827"/>
    <lineage>
        <taxon>Eukaryota</taxon>
        <taxon>Metazoa</taxon>
        <taxon>Ecdysozoa</taxon>
        <taxon>Nematoda</taxon>
        <taxon>Chromadorea</taxon>
        <taxon>Rhabditida</taxon>
        <taxon>Spirurina</taxon>
        <taxon>Spiruromorpha</taxon>
        <taxon>Thelazioidea</taxon>
        <taxon>Thelaziidae</taxon>
        <taxon>Thelazia</taxon>
    </lineage>
</organism>
<feature type="transmembrane region" description="Helical" evidence="17">
    <location>
        <begin position="39"/>
        <end position="66"/>
    </location>
</feature>
<dbReference type="AlphaFoldDB" id="A0A0N5D0Z3"/>
<feature type="transmembrane region" description="Helical" evidence="17">
    <location>
        <begin position="199"/>
        <end position="221"/>
    </location>
</feature>
<feature type="transmembrane region" description="Helical" evidence="17">
    <location>
        <begin position="167"/>
        <end position="187"/>
    </location>
</feature>
<evidence type="ECO:0000256" key="14">
    <source>
        <dbReference type="ARBA" id="ARBA00049296"/>
    </source>
</evidence>
<comment type="catalytic activity">
    <reaction evidence="8">
        <text>13-octadecanoyloxy-octadecanoate + H2O = 13-hydroxy-octadecanoate + octadecanoate + H(+)</text>
        <dbReference type="Rhea" id="RHEA:52084"/>
        <dbReference type="ChEBI" id="CHEBI:15377"/>
        <dbReference type="ChEBI" id="CHEBI:15378"/>
        <dbReference type="ChEBI" id="CHEBI:25629"/>
        <dbReference type="ChEBI" id="CHEBI:136304"/>
        <dbReference type="ChEBI" id="CHEBI:136335"/>
    </reaction>
    <physiologicalReaction direction="left-to-right" evidence="8">
        <dbReference type="Rhea" id="RHEA:52085"/>
    </physiologicalReaction>
</comment>
<evidence type="ECO:0000256" key="2">
    <source>
        <dbReference type="ARBA" id="ARBA00004127"/>
    </source>
</evidence>
<keyword evidence="19" id="KW-1185">Reference proteome</keyword>
<feature type="transmembrane region" description="Helical" evidence="17">
    <location>
        <begin position="136"/>
        <end position="155"/>
    </location>
</feature>
<evidence type="ECO:0000256" key="10">
    <source>
        <dbReference type="ARBA" id="ARBA00048680"/>
    </source>
</evidence>
<feature type="transmembrane region" description="Helical" evidence="17">
    <location>
        <begin position="7"/>
        <end position="27"/>
    </location>
</feature>
<keyword evidence="5 17" id="KW-1133">Transmembrane helix</keyword>
<name>A0A0N5D0Z3_THECL</name>
<reference evidence="20" key="1">
    <citation type="submission" date="2017-02" db="UniProtKB">
        <authorList>
            <consortium name="WormBaseParasite"/>
        </authorList>
    </citation>
    <scope>IDENTIFICATION</scope>
</reference>
<evidence type="ECO:0000256" key="3">
    <source>
        <dbReference type="ARBA" id="ARBA00009300"/>
    </source>
</evidence>
<keyword evidence="6 17" id="KW-0472">Membrane</keyword>
<dbReference type="WBParaSite" id="TCLT_0000649201-mRNA-1">
    <property type="protein sequence ID" value="TCLT_0000649201-mRNA-1"/>
    <property type="gene ID" value="TCLT_0000649201"/>
</dbReference>
<comment type="catalytic activity">
    <reaction evidence="16">
        <text>12-(9Z-hexadecenoyloxy)-octadecanoate + H2O = 12-hydroxyoctadecanoate + (9Z)-hexadecenoate + H(+)</text>
        <dbReference type="Rhea" id="RHEA:52072"/>
        <dbReference type="ChEBI" id="CHEBI:15377"/>
        <dbReference type="ChEBI" id="CHEBI:15378"/>
        <dbReference type="ChEBI" id="CHEBI:32372"/>
        <dbReference type="ChEBI" id="CHEBI:84201"/>
        <dbReference type="ChEBI" id="CHEBI:136312"/>
    </reaction>
    <physiologicalReaction direction="left-to-right" evidence="16">
        <dbReference type="Rhea" id="RHEA:52073"/>
    </physiologicalReaction>
</comment>
<feature type="transmembrane region" description="Helical" evidence="17">
    <location>
        <begin position="96"/>
        <end position="116"/>
    </location>
</feature>
<comment type="catalytic activity">
    <reaction evidence="13">
        <text>9-octadecanoyloxy-octadecanoate + H2O = 9-hydroxy-octadecanoate + octadecanoate + H(+)</text>
        <dbReference type="Rhea" id="RHEA:52096"/>
        <dbReference type="ChEBI" id="CHEBI:15377"/>
        <dbReference type="ChEBI" id="CHEBI:15378"/>
        <dbReference type="ChEBI" id="CHEBI:25629"/>
        <dbReference type="ChEBI" id="CHEBI:136286"/>
        <dbReference type="ChEBI" id="CHEBI:136373"/>
    </reaction>
    <physiologicalReaction direction="left-to-right" evidence="13">
        <dbReference type="Rhea" id="RHEA:52097"/>
    </physiologicalReaction>
</comment>
<dbReference type="OrthoDB" id="1898221at2759"/>
<comment type="catalytic activity">
    <reaction evidence="12">
        <text>9-(9Z-octadecenoyloxy)-octadecanoate + H2O = 9-hydroxy-octadecanoate + (9Z)-octadecenoate + H(+)</text>
        <dbReference type="Rhea" id="RHEA:52048"/>
        <dbReference type="ChEBI" id="CHEBI:15377"/>
        <dbReference type="ChEBI" id="CHEBI:15378"/>
        <dbReference type="ChEBI" id="CHEBI:30823"/>
        <dbReference type="ChEBI" id="CHEBI:136282"/>
        <dbReference type="ChEBI" id="CHEBI:136286"/>
    </reaction>
    <physiologicalReaction direction="left-to-right" evidence="12">
        <dbReference type="Rhea" id="RHEA:52049"/>
    </physiologicalReaction>
</comment>
<evidence type="ECO:0000256" key="12">
    <source>
        <dbReference type="ARBA" id="ARBA00048800"/>
    </source>
</evidence>
<dbReference type="GO" id="GO:0012505">
    <property type="term" value="C:endomembrane system"/>
    <property type="evidence" value="ECO:0007669"/>
    <property type="project" value="UniProtKB-SubCell"/>
</dbReference>
<comment type="catalytic activity">
    <reaction evidence="11">
        <text>12-(9Z-octadecenoyloxy)-octadecanoate + H2O = 12-hydroxyoctadecanoate + (9Z)-octadecenoate + H(+)</text>
        <dbReference type="Rhea" id="RHEA:52060"/>
        <dbReference type="ChEBI" id="CHEBI:15377"/>
        <dbReference type="ChEBI" id="CHEBI:15378"/>
        <dbReference type="ChEBI" id="CHEBI:30823"/>
        <dbReference type="ChEBI" id="CHEBI:84201"/>
        <dbReference type="ChEBI" id="CHEBI:136302"/>
    </reaction>
    <physiologicalReaction direction="left-to-right" evidence="11">
        <dbReference type="Rhea" id="RHEA:52061"/>
    </physiologicalReaction>
</comment>
<comment type="catalytic activity">
    <reaction evidence="1">
        <text>9-(9Z-hexadecenoyloxy)-octadecanoate + H2O = (9Z)-hexadecenoate + 9-hydroxy-octadecanoate + H(+)</text>
        <dbReference type="Rhea" id="RHEA:52068"/>
        <dbReference type="ChEBI" id="CHEBI:15377"/>
        <dbReference type="ChEBI" id="CHEBI:15378"/>
        <dbReference type="ChEBI" id="CHEBI:32372"/>
        <dbReference type="ChEBI" id="CHEBI:136286"/>
        <dbReference type="ChEBI" id="CHEBI:136309"/>
    </reaction>
    <physiologicalReaction direction="left-to-right" evidence="1">
        <dbReference type="Rhea" id="RHEA:52069"/>
    </physiologicalReaction>
</comment>
<comment type="catalytic activity">
    <reaction evidence="7">
        <text>12-hexadecanoyloxy-octadecanoate + H2O = 12-hydroxyoctadecanoate + hexadecanoate + H(+)</text>
        <dbReference type="Rhea" id="RHEA:52056"/>
        <dbReference type="ChEBI" id="CHEBI:7896"/>
        <dbReference type="ChEBI" id="CHEBI:15377"/>
        <dbReference type="ChEBI" id="CHEBI:15378"/>
        <dbReference type="ChEBI" id="CHEBI:83677"/>
        <dbReference type="ChEBI" id="CHEBI:84201"/>
    </reaction>
    <physiologicalReaction direction="left-to-right" evidence="7">
        <dbReference type="Rhea" id="RHEA:52057"/>
    </physiologicalReaction>
</comment>
<evidence type="ECO:0000256" key="9">
    <source>
        <dbReference type="ARBA" id="ARBA00047863"/>
    </source>
</evidence>
<dbReference type="OMA" id="AFFPPWI"/>
<evidence type="ECO:0000256" key="6">
    <source>
        <dbReference type="ARBA" id="ARBA00023136"/>
    </source>
</evidence>
<dbReference type="Proteomes" id="UP000276776">
    <property type="component" value="Unassembled WGS sequence"/>
</dbReference>
<keyword evidence="4 17" id="KW-0812">Transmembrane</keyword>
<evidence type="ECO:0000256" key="5">
    <source>
        <dbReference type="ARBA" id="ARBA00022989"/>
    </source>
</evidence>
<evidence type="ECO:0000313" key="18">
    <source>
        <dbReference type="EMBL" id="VDN03837.1"/>
    </source>
</evidence>
<evidence type="ECO:0000256" key="1">
    <source>
        <dbReference type="ARBA" id="ARBA00000923"/>
    </source>
</evidence>
<comment type="subcellular location">
    <subcellularLocation>
        <location evidence="2">Endomembrane system</location>
        <topology evidence="2">Multi-pass membrane protein</topology>
    </subcellularLocation>
</comment>
<dbReference type="GO" id="GO:0016020">
    <property type="term" value="C:membrane"/>
    <property type="evidence" value="ECO:0007669"/>
    <property type="project" value="InterPro"/>
</dbReference>
<evidence type="ECO:0000313" key="19">
    <source>
        <dbReference type="Proteomes" id="UP000276776"/>
    </source>
</evidence>
<evidence type="ECO:0000256" key="17">
    <source>
        <dbReference type="SAM" id="Phobius"/>
    </source>
</evidence>
<evidence type="ECO:0000256" key="7">
    <source>
        <dbReference type="ARBA" id="ARBA00047368"/>
    </source>
</evidence>
<comment type="catalytic activity">
    <reaction evidence="15">
        <text>13-(9Z-hexadecenoyloxy)-octadecanoate + H2O = 13-hydroxy-octadecanoate + (9Z)-hexadecenoate + H(+)</text>
        <dbReference type="Rhea" id="RHEA:52076"/>
        <dbReference type="ChEBI" id="CHEBI:15377"/>
        <dbReference type="ChEBI" id="CHEBI:15378"/>
        <dbReference type="ChEBI" id="CHEBI:32372"/>
        <dbReference type="ChEBI" id="CHEBI:136304"/>
        <dbReference type="ChEBI" id="CHEBI:136315"/>
    </reaction>
    <physiologicalReaction direction="left-to-right" evidence="15">
        <dbReference type="Rhea" id="RHEA:52077"/>
    </physiologicalReaction>
</comment>
<comment type="catalytic activity">
    <reaction evidence="9">
        <text>9-hexadecanoyloxy-octadecanoate + H2O = 9-hydroxy-octadecanoate + hexadecanoate + H(+)</text>
        <dbReference type="Rhea" id="RHEA:52052"/>
        <dbReference type="ChEBI" id="CHEBI:7896"/>
        <dbReference type="ChEBI" id="CHEBI:15377"/>
        <dbReference type="ChEBI" id="CHEBI:15378"/>
        <dbReference type="ChEBI" id="CHEBI:83670"/>
        <dbReference type="ChEBI" id="CHEBI:136286"/>
    </reaction>
    <physiologicalReaction direction="left-to-right" evidence="9">
        <dbReference type="Rhea" id="RHEA:52053"/>
    </physiologicalReaction>
</comment>
<evidence type="ECO:0000256" key="11">
    <source>
        <dbReference type="ARBA" id="ARBA00048701"/>
    </source>
</evidence>
<proteinExistence type="inferred from homology"/>
<protein>
    <submittedName>
        <fullName evidence="20">Androgen-induced-like protein</fullName>
    </submittedName>
</protein>
<reference evidence="18 19" key="2">
    <citation type="submission" date="2018-11" db="EMBL/GenBank/DDBJ databases">
        <authorList>
            <consortium name="Pathogen Informatics"/>
        </authorList>
    </citation>
    <scope>NUCLEOTIDE SEQUENCE [LARGE SCALE GENOMIC DNA]</scope>
</reference>
<evidence type="ECO:0000313" key="20">
    <source>
        <dbReference type="WBParaSite" id="TCLT_0000649201-mRNA-1"/>
    </source>
</evidence>
<evidence type="ECO:0000256" key="13">
    <source>
        <dbReference type="ARBA" id="ARBA00049221"/>
    </source>
</evidence>
<gene>
    <name evidence="18" type="ORF">TCLT_LOCUS6481</name>
</gene>
<dbReference type="PANTHER" id="PTHR10989">
    <property type="entry name" value="ANDROGEN-INDUCED PROTEIN 1-RELATED"/>
    <property type="match status" value="1"/>
</dbReference>
<dbReference type="Pfam" id="PF04750">
    <property type="entry name" value="Far-17a_AIG1"/>
    <property type="match status" value="1"/>
</dbReference>